<evidence type="ECO:0000256" key="1">
    <source>
        <dbReference type="ARBA" id="ARBA00004141"/>
    </source>
</evidence>
<keyword evidence="9" id="KW-1185">Reference proteome</keyword>
<feature type="transmembrane region" description="Helical" evidence="6">
    <location>
        <begin position="35"/>
        <end position="56"/>
    </location>
</feature>
<dbReference type="AlphaFoldDB" id="A0A454JK61"/>
<dbReference type="PANTHER" id="PTHR32322">
    <property type="entry name" value="INNER MEMBRANE TRANSPORTER"/>
    <property type="match status" value="1"/>
</dbReference>
<dbReference type="EMBL" id="RFAR01000023">
    <property type="protein sequence ID" value="RMC99657.1"/>
    <property type="molecule type" value="Genomic_DNA"/>
</dbReference>
<keyword evidence="3 6" id="KW-0812">Transmembrane</keyword>
<name>A0A454JK61_9NEIS</name>
<keyword evidence="5 6" id="KW-0472">Membrane</keyword>
<evidence type="ECO:0000256" key="2">
    <source>
        <dbReference type="ARBA" id="ARBA00007362"/>
    </source>
</evidence>
<dbReference type="InterPro" id="IPR000620">
    <property type="entry name" value="EamA_dom"/>
</dbReference>
<proteinExistence type="inferred from homology"/>
<comment type="caution">
    <text evidence="8">The sequence shown here is derived from an EMBL/GenBank/DDBJ whole genome shotgun (WGS) entry which is preliminary data.</text>
</comment>
<keyword evidence="4 6" id="KW-1133">Transmembrane helix</keyword>
<dbReference type="GO" id="GO:0016020">
    <property type="term" value="C:membrane"/>
    <property type="evidence" value="ECO:0007669"/>
    <property type="project" value="UniProtKB-SubCell"/>
</dbReference>
<sequence>MSSRWIAYLYLLLAMLGAGSTVVVSKLVSASLPPFTATAIRFGMALPLFLLLMGWRRAEWPRLCRHDWIMLILQAGAGSVGYTVLLLAGVRLSTAASASVMMGTLPAVSSLLAWLLFRESMHWRQGLALLLCSVGAVMVSLRSGAALSFGSAGELAGNGLILLAVACEALFILLNRRLHQPLPPLALSCYLCALGLLLALPAAALEWRGNWQVSAAALLGLAYYAAVPTVLGFVLWYAGAARVAASEAALFTAVLPVSALVFAAALLQEEIRRAQLAGMACVLAALLLQFLPAMRRSVPPAATGAGQAE</sequence>
<evidence type="ECO:0000313" key="8">
    <source>
        <dbReference type="EMBL" id="RMC99657.1"/>
    </source>
</evidence>
<feature type="transmembrane region" description="Helical" evidence="6">
    <location>
        <begin position="273"/>
        <end position="291"/>
    </location>
</feature>
<protein>
    <submittedName>
        <fullName evidence="8">DMT family transporter</fullName>
    </submittedName>
</protein>
<evidence type="ECO:0000256" key="3">
    <source>
        <dbReference type="ARBA" id="ARBA00022692"/>
    </source>
</evidence>
<gene>
    <name evidence="8" type="ORF">EAY64_06930</name>
</gene>
<dbReference type="Proteomes" id="UP000274139">
    <property type="component" value="Unassembled WGS sequence"/>
</dbReference>
<dbReference type="PANTHER" id="PTHR32322:SF2">
    <property type="entry name" value="EAMA DOMAIN-CONTAINING PROTEIN"/>
    <property type="match status" value="1"/>
</dbReference>
<feature type="transmembrane region" description="Helical" evidence="6">
    <location>
        <begin position="248"/>
        <end position="267"/>
    </location>
</feature>
<feature type="transmembrane region" description="Helical" evidence="6">
    <location>
        <begin position="68"/>
        <end position="90"/>
    </location>
</feature>
<evidence type="ECO:0000259" key="7">
    <source>
        <dbReference type="Pfam" id="PF00892"/>
    </source>
</evidence>
<feature type="transmembrane region" description="Helical" evidence="6">
    <location>
        <begin position="155"/>
        <end position="173"/>
    </location>
</feature>
<reference evidence="8 9" key="1">
    <citation type="submission" date="2018-10" db="EMBL/GenBank/DDBJ databases">
        <title>Draft genome sequence of Aquitalea MWU14-2217 isolated from a wild cranberry bog in Provincetown, Massachusetts.</title>
        <authorList>
            <person name="Ebadzadsahrai G."/>
            <person name="Soby S."/>
        </authorList>
    </citation>
    <scope>NUCLEOTIDE SEQUENCE [LARGE SCALE GENOMIC DNA]</scope>
    <source>
        <strain evidence="8 9">MWU14-2217</strain>
    </source>
</reference>
<comment type="similarity">
    <text evidence="2">Belongs to the EamA transporter family.</text>
</comment>
<accession>A0A454JK61</accession>
<evidence type="ECO:0000256" key="6">
    <source>
        <dbReference type="SAM" id="Phobius"/>
    </source>
</evidence>
<dbReference type="SUPFAM" id="SSF103481">
    <property type="entry name" value="Multidrug resistance efflux transporter EmrE"/>
    <property type="match status" value="2"/>
</dbReference>
<dbReference type="InterPro" id="IPR037185">
    <property type="entry name" value="EmrE-like"/>
</dbReference>
<feature type="domain" description="EamA" evidence="7">
    <location>
        <begin position="6"/>
        <end position="140"/>
    </location>
</feature>
<dbReference type="RefSeq" id="WP_103524049.1">
    <property type="nucleotide sequence ID" value="NZ_JAIZDC010000006.1"/>
</dbReference>
<comment type="subcellular location">
    <subcellularLocation>
        <location evidence="1">Membrane</location>
        <topology evidence="1">Multi-pass membrane protein</topology>
    </subcellularLocation>
</comment>
<dbReference type="InterPro" id="IPR050638">
    <property type="entry name" value="AA-Vitamin_Transporters"/>
</dbReference>
<organism evidence="8 9">
    <name type="scientific">Aquitalea palustris</name>
    <dbReference type="NCBI Taxonomy" id="2480983"/>
    <lineage>
        <taxon>Bacteria</taxon>
        <taxon>Pseudomonadati</taxon>
        <taxon>Pseudomonadota</taxon>
        <taxon>Betaproteobacteria</taxon>
        <taxon>Neisseriales</taxon>
        <taxon>Chromobacteriaceae</taxon>
        <taxon>Aquitalea</taxon>
    </lineage>
</organism>
<dbReference type="OrthoDB" id="8925227at2"/>
<feature type="transmembrane region" description="Helical" evidence="6">
    <location>
        <begin position="185"/>
        <end position="205"/>
    </location>
</feature>
<feature type="transmembrane region" description="Helical" evidence="6">
    <location>
        <begin position="96"/>
        <end position="117"/>
    </location>
</feature>
<feature type="transmembrane region" description="Helical" evidence="6">
    <location>
        <begin position="129"/>
        <end position="149"/>
    </location>
</feature>
<evidence type="ECO:0000313" key="9">
    <source>
        <dbReference type="Proteomes" id="UP000274139"/>
    </source>
</evidence>
<evidence type="ECO:0000256" key="5">
    <source>
        <dbReference type="ARBA" id="ARBA00023136"/>
    </source>
</evidence>
<feature type="transmembrane region" description="Helical" evidence="6">
    <location>
        <begin position="211"/>
        <end position="236"/>
    </location>
</feature>
<evidence type="ECO:0000256" key="4">
    <source>
        <dbReference type="ARBA" id="ARBA00022989"/>
    </source>
</evidence>
<feature type="domain" description="EamA" evidence="7">
    <location>
        <begin position="157"/>
        <end position="288"/>
    </location>
</feature>
<dbReference type="Pfam" id="PF00892">
    <property type="entry name" value="EamA"/>
    <property type="match status" value="2"/>
</dbReference>